<dbReference type="InterPro" id="IPR003806">
    <property type="entry name" value="ATP-grasp_PylC-type"/>
</dbReference>
<dbReference type="Gene3D" id="3.40.50.11770">
    <property type="match status" value="1"/>
</dbReference>
<evidence type="ECO:0000313" key="4">
    <source>
        <dbReference type="Proteomes" id="UP001597308"/>
    </source>
</evidence>
<gene>
    <name evidence="3" type="ORF">ACFSCV_00200</name>
</gene>
<dbReference type="Pfam" id="PF18301">
    <property type="entry name" value="preATP-grasp_3"/>
    <property type="match status" value="1"/>
</dbReference>
<evidence type="ECO:0000313" key="3">
    <source>
        <dbReference type="EMBL" id="MFD1701415.1"/>
    </source>
</evidence>
<dbReference type="InterPro" id="IPR011761">
    <property type="entry name" value="ATP-grasp"/>
</dbReference>
<dbReference type="PIRSF" id="PIRSF016766">
    <property type="entry name" value="UCP016766_ATPgrasp"/>
    <property type="match status" value="1"/>
</dbReference>
<dbReference type="EMBL" id="JBHUER010000001">
    <property type="protein sequence ID" value="MFD1701415.1"/>
    <property type="molecule type" value="Genomic_DNA"/>
</dbReference>
<proteinExistence type="predicted"/>
<evidence type="ECO:0000256" key="1">
    <source>
        <dbReference type="PROSITE-ProRule" id="PRU00409"/>
    </source>
</evidence>
<evidence type="ECO:0000259" key="2">
    <source>
        <dbReference type="PROSITE" id="PS50975"/>
    </source>
</evidence>
<dbReference type="Pfam" id="PF02655">
    <property type="entry name" value="ATP-grasp_3"/>
    <property type="match status" value="1"/>
</dbReference>
<comment type="caution">
    <text evidence="3">The sequence shown here is derived from an EMBL/GenBank/DDBJ whole genome shotgun (WGS) entry which is preliminary data.</text>
</comment>
<dbReference type="RefSeq" id="WP_378795839.1">
    <property type="nucleotide sequence ID" value="NZ_JBHUER010000001.1"/>
</dbReference>
<dbReference type="PROSITE" id="PS50975">
    <property type="entry name" value="ATP_GRASP"/>
    <property type="match status" value="1"/>
</dbReference>
<dbReference type="Proteomes" id="UP001597308">
    <property type="component" value="Unassembled WGS sequence"/>
</dbReference>
<keyword evidence="1" id="KW-0547">Nucleotide-binding</keyword>
<sequence length="319" mass="33035">MRVLLCEFVTGGGMHGNPLPASLAREGLLMRDALARDLAELGDVALTTTADPRLPAPPAGRVATLGEADDPWRLWADLAAEADLLIAVAPETGGLLARLAALGHQAGAQVFGPDDETIRITTSKRETATRLRAAGVATPPAWPADAIPSDAQGPFVTKPDDGAGCEDTRYWLDRPLPGAVPADHIALPFVEGDAASLFVARGGDGGAVILSANRQLVTVEDGAFRFRGLDVGALDRERPDLVAVAQAVADALPGLDGLFGIDLALGAHGPVVIEVNPRPTTAYAGLRQALGLNPLRLVAPFADAAPPARAATRPVELRL</sequence>
<keyword evidence="1" id="KW-0067">ATP-binding</keyword>
<organism evidence="3 4">
    <name type="scientific">Methylopila henanensis</name>
    <dbReference type="NCBI Taxonomy" id="873516"/>
    <lineage>
        <taxon>Bacteria</taxon>
        <taxon>Pseudomonadati</taxon>
        <taxon>Pseudomonadota</taxon>
        <taxon>Alphaproteobacteria</taxon>
        <taxon>Hyphomicrobiales</taxon>
        <taxon>Methylopilaceae</taxon>
        <taxon>Methylopila</taxon>
    </lineage>
</organism>
<protein>
    <submittedName>
        <fullName evidence="3">ATP-grasp domain-containing protein</fullName>
    </submittedName>
</protein>
<name>A0ABW4K0F3_9HYPH</name>
<dbReference type="Gene3D" id="3.30.470.20">
    <property type="entry name" value="ATP-grasp fold, B domain"/>
    <property type="match status" value="1"/>
</dbReference>
<keyword evidence="4" id="KW-1185">Reference proteome</keyword>
<dbReference type="Gene3D" id="2.30.36.100">
    <property type="match status" value="1"/>
</dbReference>
<accession>A0ABW4K0F3</accession>
<feature type="domain" description="ATP-grasp" evidence="2">
    <location>
        <begin position="128"/>
        <end position="303"/>
    </location>
</feature>
<reference evidence="4" key="1">
    <citation type="journal article" date="2019" name="Int. J. Syst. Evol. Microbiol.">
        <title>The Global Catalogue of Microorganisms (GCM) 10K type strain sequencing project: providing services to taxonomists for standard genome sequencing and annotation.</title>
        <authorList>
            <consortium name="The Broad Institute Genomics Platform"/>
            <consortium name="The Broad Institute Genome Sequencing Center for Infectious Disease"/>
            <person name="Wu L."/>
            <person name="Ma J."/>
        </authorList>
    </citation>
    <scope>NUCLEOTIDE SEQUENCE [LARGE SCALE GENOMIC DNA]</scope>
    <source>
        <strain evidence="4">KCTC 23707</strain>
    </source>
</reference>
<dbReference type="SUPFAM" id="SSF56059">
    <property type="entry name" value="Glutathione synthetase ATP-binding domain-like"/>
    <property type="match status" value="1"/>
</dbReference>
<dbReference type="InterPro" id="IPR024710">
    <property type="entry name" value="MfnD"/>
</dbReference>
<dbReference type="InterPro" id="IPR040803">
    <property type="entry name" value="MfnD_preATP-grasp"/>
</dbReference>